<gene>
    <name evidence="5" type="primary">nuoH</name>
    <name evidence="8" type="ORF">SOCE26_088960</name>
</gene>
<dbReference type="PROSITE" id="PS00668">
    <property type="entry name" value="COMPLEX1_ND1_2"/>
    <property type="match status" value="1"/>
</dbReference>
<comment type="subunit">
    <text evidence="5">NDH-1 is composed of 14 different subunits. Subunits NuoA, H, J, K, L, M, N constitute the membrane sector of the complex.</text>
</comment>
<dbReference type="Pfam" id="PF13180">
    <property type="entry name" value="PDZ_2"/>
    <property type="match status" value="1"/>
</dbReference>
<dbReference type="HAMAP" id="MF_01350">
    <property type="entry name" value="NDH1_NuoH"/>
    <property type="match status" value="1"/>
</dbReference>
<feature type="domain" description="PDZ" evidence="7">
    <location>
        <begin position="168"/>
        <end position="262"/>
    </location>
</feature>
<feature type="transmembrane region" description="Helical" evidence="5">
    <location>
        <begin position="420"/>
        <end position="440"/>
    </location>
</feature>
<evidence type="ECO:0000256" key="6">
    <source>
        <dbReference type="RuleBase" id="RU000471"/>
    </source>
</evidence>
<keyword evidence="5" id="KW-1003">Cell membrane</keyword>
<feature type="transmembrane region" description="Helical" evidence="5">
    <location>
        <begin position="554"/>
        <end position="578"/>
    </location>
</feature>
<dbReference type="PANTHER" id="PTHR11432">
    <property type="entry name" value="NADH DEHYDROGENASE SUBUNIT 1"/>
    <property type="match status" value="1"/>
</dbReference>
<feature type="transmembrane region" description="Helical" evidence="5">
    <location>
        <begin position="271"/>
        <end position="299"/>
    </location>
</feature>
<feature type="transmembrane region" description="Helical" evidence="5">
    <location>
        <begin position="352"/>
        <end position="372"/>
    </location>
</feature>
<comment type="function">
    <text evidence="5">NDH-1 shuttles electrons from NADH, via FMN and iron-sulfur (Fe-S) centers, to quinones in the respiratory chain. The immediate electron acceptor for the enzyme in this species is believed to be ubiquinone. Couples the redox reaction to proton translocation (for every two electrons transferred, four hydrogen ions are translocated across the cytoplasmic membrane), and thus conserves the redox energy in a proton gradient. This subunit may bind ubiquinone.</text>
</comment>
<dbReference type="AlphaFoldDB" id="A0A2L0F726"/>
<dbReference type="PROSITE" id="PS51257">
    <property type="entry name" value="PROKAR_LIPOPROTEIN"/>
    <property type="match status" value="1"/>
</dbReference>
<keyword evidence="2 5" id="KW-0812">Transmembrane</keyword>
<accession>A0A2L0F726</accession>
<dbReference type="PANTHER" id="PTHR11432:SF3">
    <property type="entry name" value="NADH-UBIQUINONE OXIDOREDUCTASE CHAIN 1"/>
    <property type="match status" value="1"/>
</dbReference>
<organism evidence="8 9">
    <name type="scientific">Sorangium cellulosum</name>
    <name type="common">Polyangium cellulosum</name>
    <dbReference type="NCBI Taxonomy" id="56"/>
    <lineage>
        <taxon>Bacteria</taxon>
        <taxon>Pseudomonadati</taxon>
        <taxon>Myxococcota</taxon>
        <taxon>Polyangia</taxon>
        <taxon>Polyangiales</taxon>
        <taxon>Polyangiaceae</taxon>
        <taxon>Sorangium</taxon>
    </lineage>
</organism>
<evidence type="ECO:0000313" key="9">
    <source>
        <dbReference type="Proteomes" id="UP000238348"/>
    </source>
</evidence>
<keyword evidence="4 5" id="KW-0472">Membrane</keyword>
<dbReference type="GO" id="GO:0009060">
    <property type="term" value="P:aerobic respiration"/>
    <property type="evidence" value="ECO:0007669"/>
    <property type="project" value="TreeGrafter"/>
</dbReference>
<dbReference type="OrthoDB" id="9803734at2"/>
<feature type="transmembrane region" description="Helical" evidence="5">
    <location>
        <begin position="460"/>
        <end position="480"/>
    </location>
</feature>
<reference evidence="8 9" key="1">
    <citation type="submission" date="2015-09" db="EMBL/GenBank/DDBJ databases">
        <title>Sorangium comparison.</title>
        <authorList>
            <person name="Zaburannyi N."/>
            <person name="Bunk B."/>
            <person name="Overmann J."/>
            <person name="Mueller R."/>
        </authorList>
    </citation>
    <scope>NUCLEOTIDE SEQUENCE [LARGE SCALE GENOMIC DNA]</scope>
    <source>
        <strain evidence="8 9">So ce26</strain>
    </source>
</reference>
<comment type="catalytic activity">
    <reaction evidence="5">
        <text>a quinone + NADH + 5 H(+)(in) = a quinol + NAD(+) + 4 H(+)(out)</text>
        <dbReference type="Rhea" id="RHEA:57888"/>
        <dbReference type="ChEBI" id="CHEBI:15378"/>
        <dbReference type="ChEBI" id="CHEBI:24646"/>
        <dbReference type="ChEBI" id="CHEBI:57540"/>
        <dbReference type="ChEBI" id="CHEBI:57945"/>
        <dbReference type="ChEBI" id="CHEBI:132124"/>
    </reaction>
</comment>
<dbReference type="InterPro" id="IPR018086">
    <property type="entry name" value="NADH_UbQ_OxRdtase_su1_CS"/>
</dbReference>
<dbReference type="GO" id="GO:0016655">
    <property type="term" value="F:oxidoreductase activity, acting on NAD(P)H, quinone or similar compound as acceptor"/>
    <property type="evidence" value="ECO:0007669"/>
    <property type="project" value="UniProtKB-UniRule"/>
</dbReference>
<feature type="transmembrane region" description="Helical" evidence="5">
    <location>
        <begin position="514"/>
        <end position="542"/>
    </location>
</feature>
<dbReference type="InterPro" id="IPR036034">
    <property type="entry name" value="PDZ_sf"/>
</dbReference>
<feature type="transmembrane region" description="Helical" evidence="5">
    <location>
        <begin position="378"/>
        <end position="400"/>
    </location>
</feature>
<feature type="transmembrane region" description="Helical" evidence="5">
    <location>
        <begin position="598"/>
        <end position="617"/>
    </location>
</feature>
<dbReference type="NCBIfam" id="NF004741">
    <property type="entry name" value="PRK06076.1-2"/>
    <property type="match status" value="1"/>
</dbReference>
<dbReference type="RefSeq" id="WP_104985404.1">
    <property type="nucleotide sequence ID" value="NZ_CP012673.1"/>
</dbReference>
<dbReference type="PROSITE" id="PS50106">
    <property type="entry name" value="PDZ"/>
    <property type="match status" value="1"/>
</dbReference>
<keyword evidence="5" id="KW-1278">Translocase</keyword>
<comment type="similarity">
    <text evidence="5 6">Belongs to the complex I subunit 1 family.</text>
</comment>
<dbReference type="SMART" id="SM00228">
    <property type="entry name" value="PDZ"/>
    <property type="match status" value="1"/>
</dbReference>
<dbReference type="InterPro" id="IPR001478">
    <property type="entry name" value="PDZ"/>
</dbReference>
<dbReference type="Proteomes" id="UP000238348">
    <property type="component" value="Chromosome"/>
</dbReference>
<keyword evidence="5" id="KW-0874">Quinone</keyword>
<dbReference type="EC" id="7.1.1.-" evidence="5"/>
<dbReference type="InterPro" id="IPR001694">
    <property type="entry name" value="NADH_UbQ_OxRdtase_su1/FPO"/>
</dbReference>
<dbReference type="GO" id="GO:0048038">
    <property type="term" value="F:quinone binding"/>
    <property type="evidence" value="ECO:0007669"/>
    <property type="project" value="UniProtKB-KW"/>
</dbReference>
<dbReference type="EMBL" id="CP012673">
    <property type="protein sequence ID" value="AUX47376.1"/>
    <property type="molecule type" value="Genomic_DNA"/>
</dbReference>
<sequence length="663" mass="71744">MRGSTRPGASCALPRRVLPYYLLALVALLGAGCGRSRTAPELLNVVDVVPREVDLGDRIEILGTNLPTTEAKEATVTFRGTLRRPGQAPLTQQNIQIEGAQVSSNKVSLTFSEGLEARFAGRGDDAVHTTFQGDVIVEIPATLQGALPVAGTVRGVTIDFIPPTPRRAVIEAREKEGARALEFLGVEVAADAPPSGGLVVARVRPASPAERAQILPGDVLTSFEGVKVLSRGDVIPSGHERLAAVGVRRGGAPVELQISTEGFHASAPTDLLGAGILLGIAAAIILLFMAPTAGIITWVERRVSARMQSRIGPNRAGPQGFLVWIADGIKSILKEDVIPAESDRTLFRLAPYLVFVGVSATFVVMPFGQYLIAADLDIGILFVIAVTSLVTIGLMTGGWASNNKWSLLGGIRSAAQIISYEIPGAVAIVCVVMMTGSLRLQDIIGAQGGSGASLLEVGGWPWYWFVFRNPITFALFFLYFTTALAEGNRAPFDLPEAESELVAGYSTEYSGMRYLFFFFAEWANVFVMCGIASALFLGGWQIPGVSPAQQEASFALQLLGVFLFLLKSWTLVFVVIWIRWTLPRVRIDQMMNLCWKWFVPLSFGAFLLTALWMVVGVDVSPTVQLVISVVTFAVWVYLMIHFVRRVQYNLRQAKVALHLNPFL</sequence>
<keyword evidence="3 5" id="KW-1133">Transmembrane helix</keyword>
<feature type="transmembrane region" description="Helical" evidence="5">
    <location>
        <begin position="623"/>
        <end position="643"/>
    </location>
</feature>
<evidence type="ECO:0000256" key="3">
    <source>
        <dbReference type="ARBA" id="ARBA00022989"/>
    </source>
</evidence>
<dbReference type="Gene3D" id="2.30.42.10">
    <property type="match status" value="1"/>
</dbReference>
<keyword evidence="5" id="KW-0830">Ubiquinone</keyword>
<dbReference type="SUPFAM" id="SSF50156">
    <property type="entry name" value="PDZ domain-like"/>
    <property type="match status" value="1"/>
</dbReference>
<name>A0A2L0F726_SORCE</name>
<comment type="subcellular location">
    <subcellularLocation>
        <location evidence="5 6">Cell membrane</location>
        <topology evidence="5 6">Multi-pass membrane protein</topology>
    </subcellularLocation>
    <subcellularLocation>
        <location evidence="1">Membrane</location>
        <topology evidence="1">Multi-pass membrane protein</topology>
    </subcellularLocation>
</comment>
<dbReference type="GO" id="GO:0005886">
    <property type="term" value="C:plasma membrane"/>
    <property type="evidence" value="ECO:0007669"/>
    <property type="project" value="UniProtKB-SubCell"/>
</dbReference>
<dbReference type="Pfam" id="PF00146">
    <property type="entry name" value="NADHdh"/>
    <property type="match status" value="1"/>
</dbReference>
<proteinExistence type="inferred from homology"/>
<evidence type="ECO:0000259" key="7">
    <source>
        <dbReference type="PROSITE" id="PS50106"/>
    </source>
</evidence>
<evidence type="ECO:0000313" key="8">
    <source>
        <dbReference type="EMBL" id="AUX47376.1"/>
    </source>
</evidence>
<dbReference type="GO" id="GO:0003954">
    <property type="term" value="F:NADH dehydrogenase activity"/>
    <property type="evidence" value="ECO:0007669"/>
    <property type="project" value="TreeGrafter"/>
</dbReference>
<evidence type="ECO:0000256" key="2">
    <source>
        <dbReference type="ARBA" id="ARBA00022692"/>
    </source>
</evidence>
<keyword evidence="5 6" id="KW-0520">NAD</keyword>
<protein>
    <recommendedName>
        <fullName evidence="5">NADH-quinone oxidoreductase subunit H</fullName>
        <ecNumber evidence="5">7.1.1.-</ecNumber>
    </recommendedName>
    <alternativeName>
        <fullName evidence="5">NADH dehydrogenase I subunit H</fullName>
    </alternativeName>
    <alternativeName>
        <fullName evidence="5">NDH-1 subunit H</fullName>
    </alternativeName>
</protein>
<evidence type="ECO:0000256" key="5">
    <source>
        <dbReference type="HAMAP-Rule" id="MF_01350"/>
    </source>
</evidence>
<evidence type="ECO:0000256" key="4">
    <source>
        <dbReference type="ARBA" id="ARBA00023136"/>
    </source>
</evidence>
<evidence type="ECO:0000256" key="1">
    <source>
        <dbReference type="ARBA" id="ARBA00004141"/>
    </source>
</evidence>